<dbReference type="InterPro" id="IPR004681">
    <property type="entry name" value="TRAP_DctM"/>
</dbReference>
<dbReference type="EMBL" id="RJKX01000017">
    <property type="protein sequence ID" value="ROP83246.1"/>
    <property type="molecule type" value="Genomic_DNA"/>
</dbReference>
<comment type="function">
    <text evidence="7">Part of the tripartite ATP-independent periplasmic (TRAP) transport system.</text>
</comment>
<dbReference type="Pfam" id="PF06808">
    <property type="entry name" value="DctM"/>
    <property type="match status" value="1"/>
</dbReference>
<keyword evidence="2" id="KW-1003">Cell membrane</keyword>
<keyword evidence="6 7" id="KW-0472">Membrane</keyword>
<feature type="transmembrane region" description="Helical" evidence="7">
    <location>
        <begin position="399"/>
        <end position="418"/>
    </location>
</feature>
<evidence type="ECO:0000256" key="7">
    <source>
        <dbReference type="RuleBase" id="RU369079"/>
    </source>
</evidence>
<keyword evidence="11" id="KW-1185">Reference proteome</keyword>
<feature type="transmembrane region" description="Helical" evidence="7">
    <location>
        <begin position="12"/>
        <end position="33"/>
    </location>
</feature>
<keyword evidence="3 7" id="KW-0997">Cell inner membrane</keyword>
<dbReference type="AlphaFoldDB" id="A0A3N1KYG8"/>
<accession>A0A3N1KYG8</accession>
<feature type="compositionally biased region" description="Acidic residues" evidence="8">
    <location>
        <begin position="487"/>
        <end position="498"/>
    </location>
</feature>
<keyword evidence="7" id="KW-0813">Transport</keyword>
<evidence type="ECO:0000256" key="3">
    <source>
        <dbReference type="ARBA" id="ARBA00022519"/>
    </source>
</evidence>
<proteinExistence type="inferred from homology"/>
<feature type="transmembrane region" description="Helical" evidence="7">
    <location>
        <begin position="348"/>
        <end position="366"/>
    </location>
</feature>
<dbReference type="NCBIfam" id="TIGR00786">
    <property type="entry name" value="dctM"/>
    <property type="match status" value="1"/>
</dbReference>
<dbReference type="PANTHER" id="PTHR33362">
    <property type="entry name" value="SIALIC ACID TRAP TRANSPORTER PERMEASE PROTEIN SIAT-RELATED"/>
    <property type="match status" value="1"/>
</dbReference>
<dbReference type="GO" id="GO:0022857">
    <property type="term" value="F:transmembrane transporter activity"/>
    <property type="evidence" value="ECO:0007669"/>
    <property type="project" value="UniProtKB-UniRule"/>
</dbReference>
<keyword evidence="4 7" id="KW-0812">Transmembrane</keyword>
<evidence type="ECO:0000256" key="5">
    <source>
        <dbReference type="ARBA" id="ARBA00022989"/>
    </source>
</evidence>
<comment type="similarity">
    <text evidence="7">Belongs to the TRAP transporter large permease family.</text>
</comment>
<dbReference type="RefSeq" id="WP_123694325.1">
    <property type="nucleotide sequence ID" value="NZ_AP019700.1"/>
</dbReference>
<evidence type="ECO:0000313" key="10">
    <source>
        <dbReference type="EMBL" id="ROP83246.1"/>
    </source>
</evidence>
<feature type="transmembrane region" description="Helical" evidence="7">
    <location>
        <begin position="39"/>
        <end position="58"/>
    </location>
</feature>
<keyword evidence="5 7" id="KW-1133">Transmembrane helix</keyword>
<evidence type="ECO:0000256" key="1">
    <source>
        <dbReference type="ARBA" id="ARBA00004429"/>
    </source>
</evidence>
<feature type="domain" description="TRAP C4-dicarboxylate transport system permease DctM subunit" evidence="9">
    <location>
        <begin position="17"/>
        <end position="453"/>
    </location>
</feature>
<protein>
    <recommendedName>
        <fullName evidence="7">TRAP transporter large permease protein</fullName>
    </recommendedName>
</protein>
<dbReference type="PANTHER" id="PTHR33362:SF7">
    <property type="entry name" value="SLL1103 PROTEIN"/>
    <property type="match status" value="1"/>
</dbReference>
<dbReference type="Proteomes" id="UP000278222">
    <property type="component" value="Unassembled WGS sequence"/>
</dbReference>
<feature type="compositionally biased region" description="Basic and acidic residues" evidence="8">
    <location>
        <begin position="499"/>
        <end position="513"/>
    </location>
</feature>
<feature type="region of interest" description="Disordered" evidence="8">
    <location>
        <begin position="468"/>
        <end position="513"/>
    </location>
</feature>
<feature type="transmembrane region" description="Helical" evidence="7">
    <location>
        <begin position="70"/>
        <end position="89"/>
    </location>
</feature>
<organism evidence="10 11">
    <name type="scientific">Stella humosa</name>
    <dbReference type="NCBI Taxonomy" id="94"/>
    <lineage>
        <taxon>Bacteria</taxon>
        <taxon>Pseudomonadati</taxon>
        <taxon>Pseudomonadota</taxon>
        <taxon>Alphaproteobacteria</taxon>
        <taxon>Rhodospirillales</taxon>
        <taxon>Stellaceae</taxon>
        <taxon>Stella</taxon>
    </lineage>
</organism>
<evidence type="ECO:0000313" key="11">
    <source>
        <dbReference type="Proteomes" id="UP000278222"/>
    </source>
</evidence>
<comment type="subunit">
    <text evidence="7">The complex comprises the extracytoplasmic solute receptor protein and the two transmembrane proteins.</text>
</comment>
<evidence type="ECO:0000256" key="6">
    <source>
        <dbReference type="ARBA" id="ARBA00023136"/>
    </source>
</evidence>
<evidence type="ECO:0000256" key="2">
    <source>
        <dbReference type="ARBA" id="ARBA00022475"/>
    </source>
</evidence>
<name>A0A3N1KYG8_9PROT</name>
<feature type="transmembrane region" description="Helical" evidence="7">
    <location>
        <begin position="109"/>
        <end position="138"/>
    </location>
</feature>
<comment type="subcellular location">
    <subcellularLocation>
        <location evidence="1 7">Cell inner membrane</location>
        <topology evidence="1 7">Multi-pass membrane protein</topology>
    </subcellularLocation>
</comment>
<comment type="caution">
    <text evidence="10">The sequence shown here is derived from an EMBL/GenBank/DDBJ whole genome shotgun (WGS) entry which is preliminary data.</text>
</comment>
<dbReference type="GO" id="GO:0005886">
    <property type="term" value="C:plasma membrane"/>
    <property type="evidence" value="ECO:0007669"/>
    <property type="project" value="UniProtKB-SubCell"/>
</dbReference>
<feature type="transmembrane region" description="Helical" evidence="7">
    <location>
        <begin position="202"/>
        <end position="227"/>
    </location>
</feature>
<feature type="transmembrane region" description="Helical" evidence="7">
    <location>
        <begin position="278"/>
        <end position="295"/>
    </location>
</feature>
<evidence type="ECO:0000259" key="9">
    <source>
        <dbReference type="Pfam" id="PF06808"/>
    </source>
</evidence>
<reference evidence="10 11" key="1">
    <citation type="submission" date="2018-11" db="EMBL/GenBank/DDBJ databases">
        <title>Genomic Encyclopedia of Type Strains, Phase IV (KMG-IV): sequencing the most valuable type-strain genomes for metagenomic binning, comparative biology and taxonomic classification.</title>
        <authorList>
            <person name="Goeker M."/>
        </authorList>
    </citation>
    <scope>NUCLEOTIDE SEQUENCE [LARGE SCALE GENOMIC DNA]</scope>
    <source>
        <strain evidence="10 11">DSM 5900</strain>
    </source>
</reference>
<feature type="transmembrane region" description="Helical" evidence="7">
    <location>
        <begin position="430"/>
        <end position="451"/>
    </location>
</feature>
<evidence type="ECO:0000256" key="8">
    <source>
        <dbReference type="SAM" id="MobiDB-lite"/>
    </source>
</evidence>
<evidence type="ECO:0000256" key="4">
    <source>
        <dbReference type="ARBA" id="ARBA00022692"/>
    </source>
</evidence>
<feature type="transmembrane region" description="Helical" evidence="7">
    <location>
        <begin position="373"/>
        <end position="393"/>
    </location>
</feature>
<gene>
    <name evidence="10" type="ORF">EDC65_4779</name>
</gene>
<feature type="transmembrane region" description="Helical" evidence="7">
    <location>
        <begin position="307"/>
        <end position="328"/>
    </location>
</feature>
<feature type="transmembrane region" description="Helical" evidence="7">
    <location>
        <begin position="248"/>
        <end position="272"/>
    </location>
</feature>
<dbReference type="OrthoDB" id="7339120at2"/>
<sequence>MTDGLNLGDWLSILLFASVIGTLMIGYPIAITLAGTSLIFAWIGHAFGVFDYQILGGLPSRYLGSMINEVLVAVPLFIFMGLVLERSGIAEMLLTTMGQLFGKLRGGLAYSVVLVGALLAASTGVVGATVVTMGLISLPAMLRAGYDPKVATGTICASATLAQIIPPSTVLIFVGDLLAGVNQAAQLRMGNFSPDPISVGDLFAGALLPGILLCGLYMLWIVYKAIFQPETVPALKMTEAERRGLPRRVLLALIPPLALIVAVLGSILAGVATPTESASIGAIGALLLAAMNRRLSLDTLTYAARSTMVTTSIIFVIVLAASLFSLVFRGLGGEHLVEQALSSIPGGAFGAMLAVMLIMFVLGFFLDTFEIILIVLPICGPALIMLGLDPLWIGVMIGVNLQTSFLTPPFGFTLFYMRGIAPPSVTTGQIWMGAIPFVFLQLFTLSILWAFPPLATWLPGEVFRQAEQTSPGTRLGPGGINSMIDSSMEEGDQDEETPEEYRTPDPAKEGPRQ</sequence>
<dbReference type="InterPro" id="IPR010656">
    <property type="entry name" value="DctM"/>
</dbReference>